<accession>A0ABR2DCL3</accession>
<dbReference type="Proteomes" id="UP001472677">
    <property type="component" value="Unassembled WGS sequence"/>
</dbReference>
<comment type="caution">
    <text evidence="2">The sequence shown here is derived from an EMBL/GenBank/DDBJ whole genome shotgun (WGS) entry which is preliminary data.</text>
</comment>
<name>A0ABR2DCL3_9ROSI</name>
<keyword evidence="1" id="KW-0812">Transmembrane</keyword>
<dbReference type="EMBL" id="JBBPBM010000031">
    <property type="protein sequence ID" value="KAK8534741.1"/>
    <property type="molecule type" value="Genomic_DNA"/>
</dbReference>
<keyword evidence="3" id="KW-1185">Reference proteome</keyword>
<gene>
    <name evidence="2" type="ORF">V6N12_057385</name>
</gene>
<evidence type="ECO:0000256" key="1">
    <source>
        <dbReference type="SAM" id="Phobius"/>
    </source>
</evidence>
<evidence type="ECO:0000313" key="2">
    <source>
        <dbReference type="EMBL" id="KAK8534741.1"/>
    </source>
</evidence>
<protein>
    <recommendedName>
        <fullName evidence="4">RNase H type-1 domain-containing protein</fullName>
    </recommendedName>
</protein>
<evidence type="ECO:0000313" key="3">
    <source>
        <dbReference type="Proteomes" id="UP001472677"/>
    </source>
</evidence>
<organism evidence="2 3">
    <name type="scientific">Hibiscus sabdariffa</name>
    <name type="common">roselle</name>
    <dbReference type="NCBI Taxonomy" id="183260"/>
    <lineage>
        <taxon>Eukaryota</taxon>
        <taxon>Viridiplantae</taxon>
        <taxon>Streptophyta</taxon>
        <taxon>Embryophyta</taxon>
        <taxon>Tracheophyta</taxon>
        <taxon>Spermatophyta</taxon>
        <taxon>Magnoliopsida</taxon>
        <taxon>eudicotyledons</taxon>
        <taxon>Gunneridae</taxon>
        <taxon>Pentapetalae</taxon>
        <taxon>rosids</taxon>
        <taxon>malvids</taxon>
        <taxon>Malvales</taxon>
        <taxon>Malvaceae</taxon>
        <taxon>Malvoideae</taxon>
        <taxon>Hibiscus</taxon>
    </lineage>
</organism>
<evidence type="ECO:0008006" key="4">
    <source>
        <dbReference type="Google" id="ProtNLM"/>
    </source>
</evidence>
<sequence length="167" mass="19165">MCRYLILFGRLGVLGSGVALVLYGRRFIMEEIVEHVLRSCPIAATVWNRSIRPSRLLEFMRLPFDTWFMTNRPMDFARCKDTRLGDMVDCHVGINVANRVWIKSRQGNTLVDDIRELSPDWEVIIRTIPWEMNKVADALARSSRDCPCGTSFVRCSSDFSLTPCPYG</sequence>
<keyword evidence="1" id="KW-1133">Transmembrane helix</keyword>
<reference evidence="2 3" key="1">
    <citation type="journal article" date="2024" name="G3 (Bethesda)">
        <title>Genome assembly of Hibiscus sabdariffa L. provides insights into metabolisms of medicinal natural products.</title>
        <authorList>
            <person name="Kim T."/>
        </authorList>
    </citation>
    <scope>NUCLEOTIDE SEQUENCE [LARGE SCALE GENOMIC DNA]</scope>
    <source>
        <strain evidence="2">TK-2024</strain>
        <tissue evidence="2">Old leaves</tissue>
    </source>
</reference>
<feature type="transmembrane region" description="Helical" evidence="1">
    <location>
        <begin position="6"/>
        <end position="23"/>
    </location>
</feature>
<proteinExistence type="predicted"/>
<keyword evidence="1" id="KW-0472">Membrane</keyword>